<gene>
    <name evidence="8" type="ORF">LAZ67_8003721</name>
</gene>
<evidence type="ECO:0000256" key="3">
    <source>
        <dbReference type="ARBA" id="ARBA00022989"/>
    </source>
</evidence>
<feature type="transmembrane region" description="Helical" evidence="6">
    <location>
        <begin position="201"/>
        <end position="221"/>
    </location>
</feature>
<evidence type="ECO:0000313" key="8">
    <source>
        <dbReference type="EMBL" id="UYV71574.1"/>
    </source>
</evidence>
<keyword evidence="4 6" id="KW-0472">Membrane</keyword>
<dbReference type="InterPro" id="IPR036176">
    <property type="entry name" value="E2_sf"/>
</dbReference>
<evidence type="ECO:0000256" key="4">
    <source>
        <dbReference type="ARBA" id="ARBA00023136"/>
    </source>
</evidence>
<keyword evidence="2 6" id="KW-0812">Transmembrane</keyword>
<dbReference type="InterPro" id="IPR019745">
    <property type="entry name" value="Amyloid_glyco_intracell_CS"/>
</dbReference>
<evidence type="ECO:0000256" key="6">
    <source>
        <dbReference type="SAM" id="Phobius"/>
    </source>
</evidence>
<feature type="domain" description="E2" evidence="7">
    <location>
        <begin position="1"/>
        <end position="197"/>
    </location>
</feature>
<reference evidence="8 9" key="1">
    <citation type="submission" date="2022-01" db="EMBL/GenBank/DDBJ databases">
        <title>A chromosomal length assembly of Cordylochernes scorpioides.</title>
        <authorList>
            <person name="Zeh D."/>
            <person name="Zeh J."/>
        </authorList>
    </citation>
    <scope>NUCLEOTIDE SEQUENCE [LARGE SCALE GENOMIC DNA]</scope>
    <source>
        <strain evidence="8">IN4F17</strain>
        <tissue evidence="8">Whole Body</tissue>
    </source>
</reference>
<sequence>MDCNGQVMKEWSELEERYQDMKVKDPKAAEDFRKKMSAVSSVLLTTAIESPMPAQHFQKTVEALEDEGATEKRHLSSMHQQRVMTIINIRKKSAMDCYTAALDKVPYNVSPFSSTSLLYSLCCSSVKRIEKCLEKLLRALEKDRAHTLHHYRHAAADERDALRRHLDDLAHIANQSIAMLERLPTVADRIRDRMGRRGQRVKGVATLLEMGVVILLETFPMRKEGPERFRWNGSIYITLAFAGIALLTALVVGVVLLRRHAHRPPQGFVEVEQAPPAMERSMQVNGYENPTYKYFEQHKP</sequence>
<keyword evidence="3 6" id="KW-1133">Transmembrane helix</keyword>
<dbReference type="PANTHER" id="PTHR23103">
    <property type="entry name" value="ALZHEIMER'S DISEASE BETA-AMYLOID RELATED"/>
    <property type="match status" value="1"/>
</dbReference>
<dbReference type="Pfam" id="PF10515">
    <property type="entry name" value="APP_amyloid"/>
    <property type="match status" value="1"/>
</dbReference>
<dbReference type="InterPro" id="IPR019543">
    <property type="entry name" value="APP_amyloid_C"/>
</dbReference>
<evidence type="ECO:0000313" key="9">
    <source>
        <dbReference type="Proteomes" id="UP001235939"/>
    </source>
</evidence>
<dbReference type="SUPFAM" id="SSF109843">
    <property type="entry name" value="CAPPD, an extracellular domain of amyloid beta A4 protein"/>
    <property type="match status" value="1"/>
</dbReference>
<protein>
    <submittedName>
        <fullName evidence="8">APLP2</fullName>
    </submittedName>
</protein>
<comment type="similarity">
    <text evidence="5">Belongs to the APP family.</text>
</comment>
<dbReference type="Pfam" id="PF12925">
    <property type="entry name" value="APP_E2"/>
    <property type="match status" value="1"/>
</dbReference>
<evidence type="ECO:0000259" key="7">
    <source>
        <dbReference type="PROSITE" id="PS51870"/>
    </source>
</evidence>
<organism evidence="8 9">
    <name type="scientific">Cordylochernes scorpioides</name>
    <dbReference type="NCBI Taxonomy" id="51811"/>
    <lineage>
        <taxon>Eukaryota</taxon>
        <taxon>Metazoa</taxon>
        <taxon>Ecdysozoa</taxon>
        <taxon>Arthropoda</taxon>
        <taxon>Chelicerata</taxon>
        <taxon>Arachnida</taxon>
        <taxon>Pseudoscorpiones</taxon>
        <taxon>Cheliferoidea</taxon>
        <taxon>Chernetidae</taxon>
        <taxon>Cordylochernes</taxon>
    </lineage>
</organism>
<proteinExistence type="inferred from homology"/>
<comment type="subcellular location">
    <subcellularLocation>
        <location evidence="1">Membrane</location>
        <topology evidence="1">Single-pass type I membrane protein</topology>
    </subcellularLocation>
</comment>
<evidence type="ECO:0000256" key="1">
    <source>
        <dbReference type="ARBA" id="ARBA00004479"/>
    </source>
</evidence>
<dbReference type="InterPro" id="IPR008155">
    <property type="entry name" value="Amyloid_glyco"/>
</dbReference>
<name>A0ABY6KSI1_9ARAC</name>
<dbReference type="PANTHER" id="PTHR23103:SF15">
    <property type="entry name" value="AMYLOID-BETA-LIKE PROTEIN"/>
    <property type="match status" value="1"/>
</dbReference>
<feature type="transmembrane region" description="Helical" evidence="6">
    <location>
        <begin position="233"/>
        <end position="257"/>
    </location>
</feature>
<keyword evidence="9" id="KW-1185">Reference proteome</keyword>
<dbReference type="Gene3D" id="1.20.120.770">
    <property type="entry name" value="Amyloid precursor protein, E2 domain"/>
    <property type="match status" value="2"/>
</dbReference>
<evidence type="ECO:0000256" key="2">
    <source>
        <dbReference type="ARBA" id="ARBA00022692"/>
    </source>
</evidence>
<evidence type="ECO:0000256" key="5">
    <source>
        <dbReference type="PROSITE-ProRule" id="PRU01218"/>
    </source>
</evidence>
<dbReference type="Proteomes" id="UP001235939">
    <property type="component" value="Chromosome 08"/>
</dbReference>
<accession>A0ABY6KSI1</accession>
<dbReference type="EMBL" id="CP092870">
    <property type="protein sequence ID" value="UYV71574.1"/>
    <property type="molecule type" value="Genomic_DNA"/>
</dbReference>
<dbReference type="PROSITE" id="PS00320">
    <property type="entry name" value="APP_INTRA"/>
    <property type="match status" value="1"/>
</dbReference>
<dbReference type="PROSITE" id="PS51870">
    <property type="entry name" value="APP_E2"/>
    <property type="match status" value="1"/>
</dbReference>
<dbReference type="InterPro" id="IPR024329">
    <property type="entry name" value="Amyloid_glyco_E2_domain"/>
</dbReference>